<keyword evidence="1" id="KW-0597">Phosphoprotein</keyword>
<dbReference type="RefSeq" id="WP_028499056.1">
    <property type="nucleotide sequence ID" value="NZ_CP028519.1"/>
</dbReference>
<dbReference type="Pfam" id="PF00072">
    <property type="entry name" value="Response_reg"/>
    <property type="match status" value="2"/>
</dbReference>
<organism evidence="3 4">
    <name type="scientific">Microvirgula aerodenitrificans</name>
    <dbReference type="NCBI Taxonomy" id="57480"/>
    <lineage>
        <taxon>Bacteria</taxon>
        <taxon>Pseudomonadati</taxon>
        <taxon>Pseudomonadota</taxon>
        <taxon>Betaproteobacteria</taxon>
        <taxon>Neisseriales</taxon>
        <taxon>Aquaspirillaceae</taxon>
        <taxon>Microvirgula</taxon>
    </lineage>
</organism>
<dbReference type="Gene3D" id="3.40.50.2300">
    <property type="match status" value="2"/>
</dbReference>
<dbReference type="PROSITE" id="PS50110">
    <property type="entry name" value="RESPONSE_REGULATORY"/>
    <property type="match status" value="2"/>
</dbReference>
<dbReference type="PANTHER" id="PTHR43228:SF1">
    <property type="entry name" value="TWO-COMPONENT RESPONSE REGULATOR ARR22"/>
    <property type="match status" value="1"/>
</dbReference>
<gene>
    <name evidence="3" type="ORF">DAI18_17170</name>
</gene>
<sequence>MLELQHLRVCLVEPSNLQSHIIVQLLAELGITQVETVGDAASALKRVAEAPAPDVLISALYLPDATGTELVYQLRESETDATHLPFILVSSETKARYLDPIRQAGCMAILPKPFDVAQLRKALDNTIDFINAEDDDSGDNDIDLADLAVLVVDDSLTARRHIRTVLERLGFQRIVEATDGSAAIPLLEQTLFDLVITDYNMPEVDGLQLVDFIRQHSMQSSVPVMMVSSEHDNGRLAAVMDAGVSAICDKPFETRTIRGMLNKILRASV</sequence>
<dbReference type="InterPro" id="IPR011006">
    <property type="entry name" value="CheY-like_superfamily"/>
</dbReference>
<dbReference type="InterPro" id="IPR001789">
    <property type="entry name" value="Sig_transdc_resp-reg_receiver"/>
</dbReference>
<dbReference type="SMART" id="SM00448">
    <property type="entry name" value="REC"/>
    <property type="match status" value="2"/>
</dbReference>
<reference evidence="3 4" key="1">
    <citation type="submission" date="2018-04" db="EMBL/GenBank/DDBJ databases">
        <title>Denitrifier Microvirgula.</title>
        <authorList>
            <person name="Anderson E."/>
            <person name="Jang J."/>
            <person name="Ishii S."/>
        </authorList>
    </citation>
    <scope>NUCLEOTIDE SEQUENCE [LARGE SCALE GENOMIC DNA]</scope>
    <source>
        <strain evidence="3 4">BE2.4</strain>
    </source>
</reference>
<keyword evidence="4" id="KW-1185">Reference proteome</keyword>
<dbReference type="EMBL" id="CP028519">
    <property type="protein sequence ID" value="AVY95580.1"/>
    <property type="molecule type" value="Genomic_DNA"/>
</dbReference>
<evidence type="ECO:0000259" key="2">
    <source>
        <dbReference type="PROSITE" id="PS50110"/>
    </source>
</evidence>
<feature type="domain" description="Response regulatory" evidence="2">
    <location>
        <begin position="148"/>
        <end position="265"/>
    </location>
</feature>
<dbReference type="OrthoDB" id="9800897at2"/>
<evidence type="ECO:0000313" key="3">
    <source>
        <dbReference type="EMBL" id="AVY95580.1"/>
    </source>
</evidence>
<dbReference type="AlphaFoldDB" id="A0A2S0PDX7"/>
<evidence type="ECO:0000256" key="1">
    <source>
        <dbReference type="PROSITE-ProRule" id="PRU00169"/>
    </source>
</evidence>
<proteinExistence type="predicted"/>
<name>A0A2S0PDX7_9NEIS</name>
<dbReference type="Proteomes" id="UP000244173">
    <property type="component" value="Chromosome"/>
</dbReference>
<protein>
    <submittedName>
        <fullName evidence="3">Response regulator</fullName>
    </submittedName>
</protein>
<feature type="domain" description="Response regulatory" evidence="2">
    <location>
        <begin position="8"/>
        <end position="127"/>
    </location>
</feature>
<dbReference type="GO" id="GO:0000160">
    <property type="term" value="P:phosphorelay signal transduction system"/>
    <property type="evidence" value="ECO:0007669"/>
    <property type="project" value="InterPro"/>
</dbReference>
<comment type="caution">
    <text evidence="1">Lacks conserved residue(s) required for the propagation of feature annotation.</text>
</comment>
<evidence type="ECO:0000313" key="4">
    <source>
        <dbReference type="Proteomes" id="UP000244173"/>
    </source>
</evidence>
<dbReference type="PANTHER" id="PTHR43228">
    <property type="entry name" value="TWO-COMPONENT RESPONSE REGULATOR"/>
    <property type="match status" value="1"/>
</dbReference>
<accession>A0A2S0PDX7</accession>
<dbReference type="SUPFAM" id="SSF52172">
    <property type="entry name" value="CheY-like"/>
    <property type="match status" value="2"/>
</dbReference>
<feature type="modified residue" description="4-aspartylphosphate" evidence="1">
    <location>
        <position position="198"/>
    </location>
</feature>
<dbReference type="KEGG" id="maer:DAI18_17170"/>
<dbReference type="STRING" id="1122240.GCA_000620105_01944"/>
<dbReference type="InterPro" id="IPR052048">
    <property type="entry name" value="ST_Response_Regulator"/>
</dbReference>